<keyword evidence="2" id="KW-0813">Transport</keyword>
<proteinExistence type="predicted"/>
<dbReference type="AlphaFoldDB" id="A0A250K5Z9"/>
<feature type="transmembrane region" description="Helical" evidence="7">
    <location>
        <begin position="116"/>
        <end position="136"/>
    </location>
</feature>
<protein>
    <submittedName>
        <fullName evidence="9">MFS transporter</fullName>
    </submittedName>
</protein>
<name>A0A250K5Z9_9BACT</name>
<gene>
    <name evidence="9" type="ORF">MYMAC_006759</name>
</gene>
<feature type="transmembrane region" description="Helical" evidence="7">
    <location>
        <begin position="62"/>
        <end position="83"/>
    </location>
</feature>
<dbReference type="GO" id="GO:0012505">
    <property type="term" value="C:endomembrane system"/>
    <property type="evidence" value="ECO:0007669"/>
    <property type="project" value="UniProtKB-SubCell"/>
</dbReference>
<dbReference type="InterPro" id="IPR050495">
    <property type="entry name" value="ATG22/LtaA_families"/>
</dbReference>
<keyword evidence="10" id="KW-1185">Reference proteome</keyword>
<evidence type="ECO:0000256" key="3">
    <source>
        <dbReference type="ARBA" id="ARBA00022692"/>
    </source>
</evidence>
<evidence type="ECO:0000256" key="4">
    <source>
        <dbReference type="ARBA" id="ARBA00022989"/>
    </source>
</evidence>
<dbReference type="PANTHER" id="PTHR23519:SF1">
    <property type="entry name" value="AUTOPHAGY-RELATED PROTEIN 22"/>
    <property type="match status" value="1"/>
</dbReference>
<evidence type="ECO:0000256" key="5">
    <source>
        <dbReference type="ARBA" id="ARBA00023136"/>
    </source>
</evidence>
<evidence type="ECO:0000313" key="9">
    <source>
        <dbReference type="EMBL" id="ATB51102.1"/>
    </source>
</evidence>
<dbReference type="Gene3D" id="1.20.1250.20">
    <property type="entry name" value="MFS general substrate transporter like domains"/>
    <property type="match status" value="1"/>
</dbReference>
<evidence type="ECO:0000259" key="8">
    <source>
        <dbReference type="PROSITE" id="PS50850"/>
    </source>
</evidence>
<feature type="transmembrane region" description="Helical" evidence="7">
    <location>
        <begin position="249"/>
        <end position="270"/>
    </location>
</feature>
<dbReference type="InterPro" id="IPR020846">
    <property type="entry name" value="MFS_dom"/>
</dbReference>
<feature type="domain" description="Major facilitator superfamily (MFS) profile" evidence="8">
    <location>
        <begin position="248"/>
        <end position="462"/>
    </location>
</feature>
<feature type="transmembrane region" description="Helical" evidence="7">
    <location>
        <begin position="338"/>
        <end position="360"/>
    </location>
</feature>
<dbReference type="Pfam" id="PF11700">
    <property type="entry name" value="ATG22"/>
    <property type="match status" value="1"/>
</dbReference>
<feature type="transmembrane region" description="Helical" evidence="7">
    <location>
        <begin position="372"/>
        <end position="392"/>
    </location>
</feature>
<accession>A0A250K5Z9</accession>
<keyword evidence="4 7" id="KW-1133">Transmembrane helix</keyword>
<dbReference type="KEGG" id="mmas:MYMAC_006759"/>
<dbReference type="GO" id="GO:0022857">
    <property type="term" value="F:transmembrane transporter activity"/>
    <property type="evidence" value="ECO:0007669"/>
    <property type="project" value="InterPro"/>
</dbReference>
<feature type="transmembrane region" description="Helical" evidence="7">
    <location>
        <begin position="189"/>
        <end position="210"/>
    </location>
</feature>
<feature type="transmembrane region" description="Helical" evidence="7">
    <location>
        <begin position="157"/>
        <end position="177"/>
    </location>
</feature>
<feature type="transmembrane region" description="Helical" evidence="7">
    <location>
        <begin position="30"/>
        <end position="50"/>
    </location>
</feature>
<feature type="transmembrane region" description="Helical" evidence="7">
    <location>
        <begin position="314"/>
        <end position="332"/>
    </location>
</feature>
<dbReference type="OrthoDB" id="9768783at2"/>
<comment type="subcellular location">
    <subcellularLocation>
        <location evidence="1">Endomembrane system</location>
        <topology evidence="1">Multi-pass membrane protein</topology>
    </subcellularLocation>
</comment>
<dbReference type="PROSITE" id="PS50850">
    <property type="entry name" value="MFS"/>
    <property type="match status" value="1"/>
</dbReference>
<evidence type="ECO:0000256" key="1">
    <source>
        <dbReference type="ARBA" id="ARBA00004127"/>
    </source>
</evidence>
<dbReference type="SUPFAM" id="SSF103473">
    <property type="entry name" value="MFS general substrate transporter"/>
    <property type="match status" value="1"/>
</dbReference>
<dbReference type="Proteomes" id="UP000217343">
    <property type="component" value="Chromosome"/>
</dbReference>
<dbReference type="EMBL" id="CP022203">
    <property type="protein sequence ID" value="ATB51102.1"/>
    <property type="molecule type" value="Genomic_DNA"/>
</dbReference>
<feature type="transmembrane region" description="Helical" evidence="7">
    <location>
        <begin position="404"/>
        <end position="422"/>
    </location>
</feature>
<dbReference type="PANTHER" id="PTHR23519">
    <property type="entry name" value="AUTOPHAGY-RELATED PROTEIN 22"/>
    <property type="match status" value="1"/>
</dbReference>
<organism evidence="9 10">
    <name type="scientific">Corallococcus macrosporus DSM 14697</name>
    <dbReference type="NCBI Taxonomy" id="1189310"/>
    <lineage>
        <taxon>Bacteria</taxon>
        <taxon>Pseudomonadati</taxon>
        <taxon>Myxococcota</taxon>
        <taxon>Myxococcia</taxon>
        <taxon>Myxococcales</taxon>
        <taxon>Cystobacterineae</taxon>
        <taxon>Myxococcaceae</taxon>
        <taxon>Corallococcus</taxon>
    </lineage>
</organism>
<reference evidence="9 10" key="1">
    <citation type="submission" date="2017-06" db="EMBL/GenBank/DDBJ databases">
        <title>Sequencing and comparative analysis of myxobacterial genomes.</title>
        <authorList>
            <person name="Rupp O."/>
            <person name="Goesmann A."/>
            <person name="Sogaard-Andersen L."/>
        </authorList>
    </citation>
    <scope>NUCLEOTIDE SEQUENCE [LARGE SCALE GENOMIC DNA]</scope>
    <source>
        <strain evidence="9 10">DSM 14697</strain>
    </source>
</reference>
<dbReference type="RefSeq" id="WP_095961092.1">
    <property type="nucleotide sequence ID" value="NZ_CP022203.1"/>
</dbReference>
<evidence type="ECO:0000256" key="2">
    <source>
        <dbReference type="ARBA" id="ARBA00022448"/>
    </source>
</evidence>
<dbReference type="InterPro" id="IPR036259">
    <property type="entry name" value="MFS_trans_sf"/>
</dbReference>
<feature type="region of interest" description="Disordered" evidence="6">
    <location>
        <begin position="434"/>
        <end position="462"/>
    </location>
</feature>
<dbReference type="InterPro" id="IPR024671">
    <property type="entry name" value="Atg22-like"/>
</dbReference>
<sequence>MRRLALGLLSRIGLTRPALRAWAMYDWANSAYITTVVTVVFPLYYASVAAQGLPREVATSRFATATAVALSVVAVLSPVLGALSDRAGCIKHMLGAFAGLGVASTLALATVGPGDWAWGLLLFGLGNVGVTGSIVFSDALLRHIARDDELDRVSTAGYALGYLGGGLLLGAQLVLLMRPAWFGLADAGAASRVAFASVAVWWAVFSVPLFRRIPEPKPDVGAPRPPLSLRGIFAQLARTLGGLRQHREALLLLVAYLLYSDGIGTIIRLSTLYGTELGIGRGALIGTLLLTQVVGVPCAVLFGRAAGKVGVKNALMFSLAVYVGVTFLGYFMRTPLHFFVLALLVGMVQGGSQALSRSLFAQMVPRDRAAEFFGLFSVFEKVTAVAGPLVFAATVELTGSSRQAVLSLLFFFVSGAAVLSRVDVTAGRRAAREAEARAGWSGDGEPVAPLAPEGAPDARRGA</sequence>
<keyword evidence="5 7" id="KW-0472">Membrane</keyword>
<feature type="transmembrane region" description="Helical" evidence="7">
    <location>
        <begin position="282"/>
        <end position="302"/>
    </location>
</feature>
<evidence type="ECO:0000256" key="7">
    <source>
        <dbReference type="SAM" id="Phobius"/>
    </source>
</evidence>
<evidence type="ECO:0000313" key="10">
    <source>
        <dbReference type="Proteomes" id="UP000217343"/>
    </source>
</evidence>
<keyword evidence="3 7" id="KW-0812">Transmembrane</keyword>
<evidence type="ECO:0000256" key="6">
    <source>
        <dbReference type="SAM" id="MobiDB-lite"/>
    </source>
</evidence>